<organism evidence="5">
    <name type="scientific">Streptomyces viridosporus</name>
    <dbReference type="NCBI Taxonomy" id="67581"/>
    <lineage>
        <taxon>Bacteria</taxon>
        <taxon>Bacillati</taxon>
        <taxon>Actinomycetota</taxon>
        <taxon>Actinomycetes</taxon>
        <taxon>Kitasatosporales</taxon>
        <taxon>Streptomycetaceae</taxon>
        <taxon>Streptomyces</taxon>
    </lineage>
</organism>
<dbReference type="GO" id="GO:0031956">
    <property type="term" value="F:medium-chain fatty acid-CoA ligase activity"/>
    <property type="evidence" value="ECO:0007669"/>
    <property type="project" value="TreeGrafter"/>
</dbReference>
<dbReference type="InterPro" id="IPR042099">
    <property type="entry name" value="ANL_N_sf"/>
</dbReference>
<dbReference type="Pfam" id="PF13193">
    <property type="entry name" value="AMP-binding_C"/>
    <property type="match status" value="1"/>
</dbReference>
<comment type="similarity">
    <text evidence="1">Belongs to the ATP-dependent AMP-binding enzyme family.</text>
</comment>
<dbReference type="GO" id="GO:0006631">
    <property type="term" value="P:fatty acid metabolic process"/>
    <property type="evidence" value="ECO:0007669"/>
    <property type="project" value="TreeGrafter"/>
</dbReference>
<dbReference type="Gene3D" id="3.40.50.12780">
    <property type="entry name" value="N-terminal domain of ligase-like"/>
    <property type="match status" value="1"/>
</dbReference>
<feature type="compositionally biased region" description="Low complexity" evidence="3">
    <location>
        <begin position="11"/>
        <end position="24"/>
    </location>
</feature>
<dbReference type="AlphaFoldDB" id="Q000A0"/>
<dbReference type="InterPro" id="IPR045851">
    <property type="entry name" value="AMP-bd_C_sf"/>
</dbReference>
<dbReference type="EMBL" id="DQ988994">
    <property type="protein sequence ID" value="ABJ90152.1"/>
    <property type="molecule type" value="Genomic_DNA"/>
</dbReference>
<dbReference type="Gene3D" id="3.30.300.30">
    <property type="match status" value="1"/>
</dbReference>
<dbReference type="InterPro" id="IPR025110">
    <property type="entry name" value="AMP-bd_C"/>
</dbReference>
<feature type="region of interest" description="Disordered" evidence="3">
    <location>
        <begin position="1"/>
        <end position="30"/>
    </location>
</feature>
<evidence type="ECO:0000256" key="2">
    <source>
        <dbReference type="ARBA" id="ARBA00022598"/>
    </source>
</evidence>
<gene>
    <name evidence="5" type="primary">moeB5</name>
</gene>
<feature type="compositionally biased region" description="Basic and acidic residues" evidence="3">
    <location>
        <begin position="205"/>
        <end position="217"/>
    </location>
</feature>
<feature type="compositionally biased region" description="Gly residues" evidence="3">
    <location>
        <begin position="227"/>
        <end position="239"/>
    </location>
</feature>
<proteinExistence type="inferred from homology"/>
<feature type="region of interest" description="Disordered" evidence="3">
    <location>
        <begin position="199"/>
        <end position="301"/>
    </location>
</feature>
<dbReference type="PANTHER" id="PTHR43201">
    <property type="entry name" value="ACYL-COA SYNTHETASE"/>
    <property type="match status" value="1"/>
</dbReference>
<evidence type="ECO:0000256" key="1">
    <source>
        <dbReference type="ARBA" id="ARBA00006432"/>
    </source>
</evidence>
<feature type="domain" description="AMP-binding enzyme C-terminal" evidence="4">
    <location>
        <begin position="125"/>
        <end position="203"/>
    </location>
</feature>
<keyword evidence="2" id="KW-0436">Ligase</keyword>
<feature type="compositionally biased region" description="Low complexity" evidence="3">
    <location>
        <begin position="240"/>
        <end position="255"/>
    </location>
</feature>
<protein>
    <submittedName>
        <fullName evidence="5">MoeB5</fullName>
    </submittedName>
</protein>
<reference evidence="5" key="2">
    <citation type="journal article" date="2007" name="Chem. Biol.">
        <title>A streamlined metabolic pathway for the biosynthesis of moenomycin A.</title>
        <authorList>
            <person name="Ostash B."/>
            <person name="Saghatelian A."/>
            <person name="Walker S."/>
        </authorList>
    </citation>
    <scope>NUCLEOTIDE SEQUENCE</scope>
    <source>
        <strain evidence="5">ATCC14672</strain>
    </source>
</reference>
<evidence type="ECO:0000313" key="5">
    <source>
        <dbReference type="EMBL" id="ABJ90152.1"/>
    </source>
</evidence>
<reference evidence="5" key="1">
    <citation type="submission" date="2006-09" db="EMBL/GenBank/DDBJ databases">
        <authorList>
            <person name="Ostash B.O."/>
            <person name="Walker S."/>
        </authorList>
    </citation>
    <scope>NUCLEOTIDE SEQUENCE</scope>
    <source>
        <strain evidence="5">ATCC14672</strain>
    </source>
</reference>
<dbReference type="PANTHER" id="PTHR43201:SF5">
    <property type="entry name" value="MEDIUM-CHAIN ACYL-COA LIGASE ACSF2, MITOCHONDRIAL"/>
    <property type="match status" value="1"/>
</dbReference>
<dbReference type="SUPFAM" id="SSF56801">
    <property type="entry name" value="Acetyl-CoA synthetase-like"/>
    <property type="match status" value="1"/>
</dbReference>
<sequence length="301" mass="31352">MGGPGGDPLGGHDPLGLRGPVAGAHRGGRGRRADHLWGVEVATAPVRGGGRRRAAPSGEVGEIVVRGHNLMAGYVDAPRATAAAFVDGWFRTGDLGLLDEEGYPTAVDREKDVILRGGYDVHPREVEEALLRHPAVARVAVVGLPDPVYGQEVCAVVVPRDGPTPDGALADSVVAWGERHIAAYRRPRRVVLPDRLPLGPGGKVLKGEPAVRLRSSDEAGAARPRGDGPGRFPAGGGGPARTNASEAVRAARSVSPPGAGVRRAQSVSPSVPAAWIASQTSASAPVEDRSRRERAPKRRSR</sequence>
<evidence type="ECO:0000256" key="3">
    <source>
        <dbReference type="SAM" id="MobiDB-lite"/>
    </source>
</evidence>
<evidence type="ECO:0000259" key="4">
    <source>
        <dbReference type="Pfam" id="PF13193"/>
    </source>
</evidence>
<accession>Q000A0</accession>
<name>Q000A0_STRVD</name>